<evidence type="ECO:0000259" key="3">
    <source>
        <dbReference type="PROSITE" id="PS50994"/>
    </source>
</evidence>
<protein>
    <submittedName>
        <fullName evidence="4">IS21 family transposase</fullName>
    </submittedName>
</protein>
<dbReference type="Pfam" id="PF22483">
    <property type="entry name" value="Mu-transpos_C_2"/>
    <property type="match status" value="1"/>
</dbReference>
<dbReference type="AlphaFoldDB" id="A0A934NXH7"/>
<feature type="domain" description="Integrase catalytic" evidence="3">
    <location>
        <begin position="153"/>
        <end position="329"/>
    </location>
</feature>
<sequence length="545" mass="60050">MAFREVSVYEVREVLRVWLGAGSAGPAPGLRTIAARSGVDRKTVRRYVEAAQAAGLRRSDPPERIDDELVGAVLETVRPARPAGHGAAWEALVPFEEQIRAWVNGDGETKPLSVTKIEILLTRQGCTVPYRTLHRFATERCGFGSRETTVRVVDGDPGVECQLDFAYMGMLDDPDTGRRRKVHALIFTAVYSRHQFVWLTFSQTLTAVIAGCEAAWGFFGGVFAVIIPDNLKPVVNQADQFSPVLSSGWLDYSQHVGFGTDPARVRSPKDKPKVERAVQYVRGNFWAGERFTDLADAQDRVVRWCAETAGMRMHGTICARPLEVFIADEQPKLLPLPAVAYDPPILKTVKVHKDFHAEIGKALYSLPGQWIGSTLDARADRELVKFYHRGQLVKAHPRQPAGGRHTDPSDLPEHKAGYAMRDLDTLVATCAGHGPNIGIYAERILDDPLPWTRMRSVYGLLGLVKRYGAGPVEAACDTALTLDVISVRKITSMLERATETTPPALPAAAGAGPTRFTRDPSEFATPRTHLHAVPNSDHTSQERNR</sequence>
<gene>
    <name evidence="4" type="primary">istA</name>
    <name evidence="4" type="ORF">JGU71_29560</name>
</gene>
<dbReference type="NCBIfam" id="NF033546">
    <property type="entry name" value="transpos_IS21"/>
    <property type="match status" value="1"/>
</dbReference>
<reference evidence="4" key="1">
    <citation type="submission" date="2020-12" db="EMBL/GenBank/DDBJ databases">
        <title>Antrihabitans popcorni sp. nov. and Antrihabitans auranticaus sp. nov., isolated from a larva cave.</title>
        <authorList>
            <person name="Lee S.D."/>
            <person name="Kim I.S."/>
        </authorList>
    </citation>
    <scope>NUCLEOTIDE SEQUENCE</scope>
    <source>
        <strain evidence="4">YC3-6</strain>
    </source>
</reference>
<comment type="caution">
    <text evidence="4">The sequence shown here is derived from an EMBL/GenBank/DDBJ whole genome shotgun (WGS) entry which is preliminary data.</text>
</comment>
<accession>A0A934NXH7</accession>
<evidence type="ECO:0000313" key="5">
    <source>
        <dbReference type="Proteomes" id="UP000655868"/>
    </source>
</evidence>
<evidence type="ECO:0000256" key="1">
    <source>
        <dbReference type="ARBA" id="ARBA00009277"/>
    </source>
</evidence>
<dbReference type="PROSITE" id="PS50994">
    <property type="entry name" value="INTEGRASE"/>
    <property type="match status" value="1"/>
</dbReference>
<dbReference type="PANTHER" id="PTHR35004">
    <property type="entry name" value="TRANSPOSASE RV3428C-RELATED"/>
    <property type="match status" value="1"/>
</dbReference>
<feature type="compositionally biased region" description="Low complexity" evidence="2">
    <location>
        <begin position="499"/>
        <end position="514"/>
    </location>
</feature>
<dbReference type="InterPro" id="IPR012337">
    <property type="entry name" value="RNaseH-like_sf"/>
</dbReference>
<dbReference type="EMBL" id="JAEMNV010000034">
    <property type="protein sequence ID" value="MBJ8343027.1"/>
    <property type="molecule type" value="Genomic_DNA"/>
</dbReference>
<dbReference type="RefSeq" id="WP_199708707.1">
    <property type="nucleotide sequence ID" value="NZ_JAEMNV010000034.1"/>
</dbReference>
<keyword evidence="5" id="KW-1185">Reference proteome</keyword>
<evidence type="ECO:0000313" key="4">
    <source>
        <dbReference type="EMBL" id="MBJ8343027.1"/>
    </source>
</evidence>
<dbReference type="GO" id="GO:0003676">
    <property type="term" value="F:nucleic acid binding"/>
    <property type="evidence" value="ECO:0007669"/>
    <property type="project" value="InterPro"/>
</dbReference>
<dbReference type="Gene3D" id="3.30.420.10">
    <property type="entry name" value="Ribonuclease H-like superfamily/Ribonuclease H"/>
    <property type="match status" value="1"/>
</dbReference>
<organism evidence="4 5">
    <name type="scientific">Antrihabitans stalagmiti</name>
    <dbReference type="NCBI Taxonomy" id="2799499"/>
    <lineage>
        <taxon>Bacteria</taxon>
        <taxon>Bacillati</taxon>
        <taxon>Actinomycetota</taxon>
        <taxon>Actinomycetes</taxon>
        <taxon>Mycobacteriales</taxon>
        <taxon>Nocardiaceae</taxon>
        <taxon>Antrihabitans</taxon>
    </lineage>
</organism>
<dbReference type="InterPro" id="IPR036397">
    <property type="entry name" value="RNaseH_sf"/>
</dbReference>
<dbReference type="SUPFAM" id="SSF53098">
    <property type="entry name" value="Ribonuclease H-like"/>
    <property type="match status" value="1"/>
</dbReference>
<name>A0A934NXH7_9NOCA</name>
<proteinExistence type="inferred from homology"/>
<dbReference type="GO" id="GO:0015074">
    <property type="term" value="P:DNA integration"/>
    <property type="evidence" value="ECO:0007669"/>
    <property type="project" value="InterPro"/>
</dbReference>
<comment type="similarity">
    <text evidence="1">Belongs to the transposase IS21/IS408/IS1162 family.</text>
</comment>
<dbReference type="InterPro" id="IPR054353">
    <property type="entry name" value="IstA-like_C"/>
</dbReference>
<dbReference type="Proteomes" id="UP000655868">
    <property type="component" value="Unassembled WGS sequence"/>
</dbReference>
<evidence type="ECO:0000256" key="2">
    <source>
        <dbReference type="SAM" id="MobiDB-lite"/>
    </source>
</evidence>
<dbReference type="PANTHER" id="PTHR35004:SF8">
    <property type="entry name" value="TRANSPOSASE RV3428C-RELATED"/>
    <property type="match status" value="1"/>
</dbReference>
<dbReference type="InterPro" id="IPR001584">
    <property type="entry name" value="Integrase_cat-core"/>
</dbReference>
<feature type="region of interest" description="Disordered" evidence="2">
    <location>
        <begin position="497"/>
        <end position="545"/>
    </location>
</feature>